<keyword evidence="1" id="KW-0812">Transmembrane</keyword>
<name>A0A0R2I5F5_CARDV</name>
<sequence>MKRGANEMNRIQKMMCLFFFLFVSLVIGAENTKAETIDHPHKTILFVYDSLDVSGSGEKSIESLQRLLTSLNIAVFTVSIDHYQKNQLQEFDGMIELMNAPDLEIQNKEFLADRDDYQGLKLHIGDNLPVSWQEEMGIQLKKIPKQRFKLSSQELEARELILEPAEVTVNATDATTDLGLISFENQQTTYSYGTLKGKIAYLPYFHATGLSQELMVKLLQKWLNITYQSQPVLVITGVTPFSDLALLEYMGDQLFKEGIPFAVSATSVWQNTDLKAYDKYVDTLQYLQFRNGSILLQTPVASQANKQDDSELKEIMNTTIDKLVEHEVYPIGIATPAYWNQDQGYQEDALGLSDSVLLLPNPQTIAKRVVAEKSGVYQKAYYALPAENLDGIEWTDTALGYKFSSPTAITYDFPDTLKKLNSMLKKIDNLPMMARDIRKSEHHVATSASVIDVKNGQVRVNGELKHLHTLPQESKKVVQKQATDKGSLAGFFAFQDKVLTIIIVGTLFILVLFFIVGYNLYRGKYRTKK</sequence>
<gene>
    <name evidence="2" type="ORF">IV74_GL000853</name>
</gene>
<dbReference type="eggNOG" id="COG5298">
    <property type="taxonomic scope" value="Bacteria"/>
</dbReference>
<comment type="caution">
    <text evidence="2">The sequence shown here is derived from an EMBL/GenBank/DDBJ whole genome shotgun (WGS) entry which is preliminary data.</text>
</comment>
<reference evidence="2 3" key="1">
    <citation type="journal article" date="2015" name="Genome Announc.">
        <title>Expanding the biotechnology potential of lactobacilli through comparative genomics of 213 strains and associated genera.</title>
        <authorList>
            <person name="Sun Z."/>
            <person name="Harris H.M."/>
            <person name="McCann A."/>
            <person name="Guo C."/>
            <person name="Argimon S."/>
            <person name="Zhang W."/>
            <person name="Yang X."/>
            <person name="Jeffery I.B."/>
            <person name="Cooney J.C."/>
            <person name="Kagawa T.F."/>
            <person name="Liu W."/>
            <person name="Song Y."/>
            <person name="Salvetti E."/>
            <person name="Wrobel A."/>
            <person name="Rasinkangas P."/>
            <person name="Parkhill J."/>
            <person name="Rea M.C."/>
            <person name="O'Sullivan O."/>
            <person name="Ritari J."/>
            <person name="Douillard F.P."/>
            <person name="Paul Ross R."/>
            <person name="Yang R."/>
            <person name="Briner A.E."/>
            <person name="Felis G.E."/>
            <person name="de Vos W.M."/>
            <person name="Barrangou R."/>
            <person name="Klaenhammer T.R."/>
            <person name="Caufield P.W."/>
            <person name="Cui Y."/>
            <person name="Zhang H."/>
            <person name="O'Toole P.W."/>
        </authorList>
    </citation>
    <scope>NUCLEOTIDE SEQUENCE [LARGE SCALE GENOMIC DNA]</scope>
    <source>
        <strain evidence="2 3">DSM 20623</strain>
    </source>
</reference>
<dbReference type="Proteomes" id="UP000051658">
    <property type="component" value="Unassembled WGS sequence"/>
</dbReference>
<keyword evidence="1" id="KW-1133">Transmembrane helix</keyword>
<dbReference type="PATRIC" id="fig|1449336.4.peg.873"/>
<evidence type="ECO:0000256" key="1">
    <source>
        <dbReference type="SAM" id="Phobius"/>
    </source>
</evidence>
<keyword evidence="1" id="KW-0472">Membrane</keyword>
<evidence type="ECO:0000313" key="2">
    <source>
        <dbReference type="EMBL" id="KRN56605.1"/>
    </source>
</evidence>
<dbReference type="AlphaFoldDB" id="A0A0R2I5F5"/>
<keyword evidence="3" id="KW-1185">Reference proteome</keyword>
<feature type="transmembrane region" description="Helical" evidence="1">
    <location>
        <begin position="498"/>
        <end position="521"/>
    </location>
</feature>
<protein>
    <recommendedName>
        <fullName evidence="4">DUF2334 domain-containing protein</fullName>
    </recommendedName>
</protein>
<dbReference type="EMBL" id="JQBS01000024">
    <property type="protein sequence ID" value="KRN56605.1"/>
    <property type="molecule type" value="Genomic_DNA"/>
</dbReference>
<evidence type="ECO:0008006" key="4">
    <source>
        <dbReference type="Google" id="ProtNLM"/>
    </source>
</evidence>
<organism evidence="2 3">
    <name type="scientific">Carnobacterium divergens DSM 20623</name>
    <dbReference type="NCBI Taxonomy" id="1449336"/>
    <lineage>
        <taxon>Bacteria</taxon>
        <taxon>Bacillati</taxon>
        <taxon>Bacillota</taxon>
        <taxon>Bacilli</taxon>
        <taxon>Lactobacillales</taxon>
        <taxon>Carnobacteriaceae</taxon>
        <taxon>Carnobacterium</taxon>
    </lineage>
</organism>
<evidence type="ECO:0000313" key="3">
    <source>
        <dbReference type="Proteomes" id="UP000051658"/>
    </source>
</evidence>
<accession>A0A0R2I5F5</accession>
<proteinExistence type="predicted"/>